<keyword evidence="2" id="KW-1185">Reference proteome</keyword>
<evidence type="ECO:0000313" key="1">
    <source>
        <dbReference type="EMBL" id="KAI7728803.1"/>
    </source>
</evidence>
<dbReference type="EMBL" id="JAMZMK010011141">
    <property type="protein sequence ID" value="KAI7728803.1"/>
    <property type="molecule type" value="Genomic_DNA"/>
</dbReference>
<name>A0AAD5G640_AMBAR</name>
<accession>A0AAD5G640</accession>
<dbReference type="AlphaFoldDB" id="A0AAD5G640"/>
<protein>
    <submittedName>
        <fullName evidence="1">Uncharacterized protein</fullName>
    </submittedName>
</protein>
<sequence>MSIEGQAVQNMLNERRVQAALLKEASRVAKSSPTVDVFAYDQQITELELTMGNLEKERDSERRRNPVPVSQYLKLARTVKDIRAHPF</sequence>
<organism evidence="1 2">
    <name type="scientific">Ambrosia artemisiifolia</name>
    <name type="common">Common ragweed</name>
    <dbReference type="NCBI Taxonomy" id="4212"/>
    <lineage>
        <taxon>Eukaryota</taxon>
        <taxon>Viridiplantae</taxon>
        <taxon>Streptophyta</taxon>
        <taxon>Embryophyta</taxon>
        <taxon>Tracheophyta</taxon>
        <taxon>Spermatophyta</taxon>
        <taxon>Magnoliopsida</taxon>
        <taxon>eudicotyledons</taxon>
        <taxon>Gunneridae</taxon>
        <taxon>Pentapetalae</taxon>
        <taxon>asterids</taxon>
        <taxon>campanulids</taxon>
        <taxon>Asterales</taxon>
        <taxon>Asteraceae</taxon>
        <taxon>Asteroideae</taxon>
        <taxon>Heliantheae alliance</taxon>
        <taxon>Heliantheae</taxon>
        <taxon>Ambrosia</taxon>
    </lineage>
</organism>
<proteinExistence type="predicted"/>
<gene>
    <name evidence="1" type="ORF">M8C21_033779</name>
</gene>
<dbReference type="Proteomes" id="UP001206925">
    <property type="component" value="Unassembled WGS sequence"/>
</dbReference>
<comment type="caution">
    <text evidence="1">The sequence shown here is derived from an EMBL/GenBank/DDBJ whole genome shotgun (WGS) entry which is preliminary data.</text>
</comment>
<evidence type="ECO:0000313" key="2">
    <source>
        <dbReference type="Proteomes" id="UP001206925"/>
    </source>
</evidence>
<reference evidence="1" key="1">
    <citation type="submission" date="2022-06" db="EMBL/GenBank/DDBJ databases">
        <title>Uncovering the hologenomic basis of an extraordinary plant invasion.</title>
        <authorList>
            <person name="Bieker V.C."/>
            <person name="Martin M.D."/>
            <person name="Gilbert T."/>
            <person name="Hodgins K."/>
            <person name="Battlay P."/>
            <person name="Petersen B."/>
            <person name="Wilson J."/>
        </authorList>
    </citation>
    <scope>NUCLEOTIDE SEQUENCE</scope>
    <source>
        <strain evidence="1">AA19_3_7</strain>
        <tissue evidence="1">Leaf</tissue>
    </source>
</reference>